<reference evidence="1 2" key="1">
    <citation type="submission" date="2019-07" db="EMBL/GenBank/DDBJ databases">
        <title>Whole genome shotgun sequence of Acetobacter oeni NBRC 105207.</title>
        <authorList>
            <person name="Hosoyama A."/>
            <person name="Uohara A."/>
            <person name="Ohji S."/>
            <person name="Ichikawa N."/>
        </authorList>
    </citation>
    <scope>NUCLEOTIDE SEQUENCE [LARGE SCALE GENOMIC DNA]</scope>
    <source>
        <strain evidence="1 2">NBRC 105207</strain>
    </source>
</reference>
<gene>
    <name evidence="1" type="ORF">AOE01nite_35340</name>
</gene>
<evidence type="ECO:0000313" key="1">
    <source>
        <dbReference type="EMBL" id="GEN65310.1"/>
    </source>
</evidence>
<dbReference type="AlphaFoldDB" id="A0A511XQR7"/>
<proteinExistence type="predicted"/>
<name>A0A511XQR7_9PROT</name>
<accession>A0A511XQR7</accession>
<keyword evidence="2" id="KW-1185">Reference proteome</keyword>
<protein>
    <submittedName>
        <fullName evidence="1">Uncharacterized protein</fullName>
    </submittedName>
</protein>
<dbReference type="Proteomes" id="UP000321746">
    <property type="component" value="Unassembled WGS sequence"/>
</dbReference>
<evidence type="ECO:0000313" key="2">
    <source>
        <dbReference type="Proteomes" id="UP000321746"/>
    </source>
</evidence>
<sequence>MRGFGTLLDDLRTLPGCLAHVDKRSDPEPCGGKVEKTHEKQSGFVVADCDAPHLFEAAEHPFYAITIPVARPVCFLWGTAAFA</sequence>
<organism evidence="1 2">
    <name type="scientific">Acetobacter oeni</name>
    <dbReference type="NCBI Taxonomy" id="304077"/>
    <lineage>
        <taxon>Bacteria</taxon>
        <taxon>Pseudomonadati</taxon>
        <taxon>Pseudomonadota</taxon>
        <taxon>Alphaproteobacteria</taxon>
        <taxon>Acetobacterales</taxon>
        <taxon>Acetobacteraceae</taxon>
        <taxon>Acetobacter</taxon>
    </lineage>
</organism>
<comment type="caution">
    <text evidence="1">The sequence shown here is derived from an EMBL/GenBank/DDBJ whole genome shotgun (WGS) entry which is preliminary data.</text>
</comment>
<dbReference type="EMBL" id="BJYG01000089">
    <property type="protein sequence ID" value="GEN65310.1"/>
    <property type="molecule type" value="Genomic_DNA"/>
</dbReference>